<protein>
    <submittedName>
        <fullName evidence="13">Potassium channel domain-containing protein</fullName>
    </submittedName>
</protein>
<evidence type="ECO:0000256" key="10">
    <source>
        <dbReference type="SAM" id="Phobius"/>
    </source>
</evidence>
<evidence type="ECO:0000256" key="1">
    <source>
        <dbReference type="ARBA" id="ARBA00004141"/>
    </source>
</evidence>
<keyword evidence="12" id="KW-1185">Reference proteome</keyword>
<accession>A0A915I654</accession>
<keyword evidence="6 10" id="KW-0472">Membrane</keyword>
<comment type="subcellular location">
    <subcellularLocation>
        <location evidence="1">Membrane</location>
        <topology evidence="1">Multi-pass membrane protein</topology>
    </subcellularLocation>
</comment>
<name>A0A915I654_ROMCU</name>
<evidence type="ECO:0000256" key="8">
    <source>
        <dbReference type="RuleBase" id="RU003857"/>
    </source>
</evidence>
<dbReference type="PANTHER" id="PTHR11003">
    <property type="entry name" value="POTASSIUM CHANNEL, SUBFAMILY K"/>
    <property type="match status" value="1"/>
</dbReference>
<dbReference type="PANTHER" id="PTHR11003:SF334">
    <property type="entry name" value="FI03418P"/>
    <property type="match status" value="1"/>
</dbReference>
<dbReference type="GO" id="GO:0022841">
    <property type="term" value="F:potassium ion leak channel activity"/>
    <property type="evidence" value="ECO:0007669"/>
    <property type="project" value="TreeGrafter"/>
</dbReference>
<feature type="domain" description="Potassium channel" evidence="11">
    <location>
        <begin position="245"/>
        <end position="301"/>
    </location>
</feature>
<proteinExistence type="inferred from homology"/>
<keyword evidence="5 8" id="KW-0406">Ion transport</keyword>
<evidence type="ECO:0000256" key="4">
    <source>
        <dbReference type="ARBA" id="ARBA00022989"/>
    </source>
</evidence>
<dbReference type="InterPro" id="IPR003280">
    <property type="entry name" value="2pore_dom_K_chnl"/>
</dbReference>
<feature type="transmembrane region" description="Helical" evidence="10">
    <location>
        <begin position="282"/>
        <end position="306"/>
    </location>
</feature>
<evidence type="ECO:0000256" key="2">
    <source>
        <dbReference type="ARBA" id="ARBA00022448"/>
    </source>
</evidence>
<feature type="domain" description="Potassium channel" evidence="11">
    <location>
        <begin position="387"/>
        <end position="455"/>
    </location>
</feature>
<reference evidence="13" key="1">
    <citation type="submission" date="2022-11" db="UniProtKB">
        <authorList>
            <consortium name="WormBaseParasite"/>
        </authorList>
    </citation>
    <scope>IDENTIFICATION</scope>
</reference>
<evidence type="ECO:0000256" key="9">
    <source>
        <dbReference type="SAM" id="MobiDB-lite"/>
    </source>
</evidence>
<keyword evidence="7 8" id="KW-0407">Ion channel</keyword>
<dbReference type="Proteomes" id="UP000887565">
    <property type="component" value="Unplaced"/>
</dbReference>
<comment type="similarity">
    <text evidence="8">Belongs to the two pore domain potassium channel (TC 1.A.1.8) family.</text>
</comment>
<evidence type="ECO:0000256" key="3">
    <source>
        <dbReference type="ARBA" id="ARBA00022692"/>
    </source>
</evidence>
<dbReference type="WBParaSite" id="nRc.2.0.1.t08854-RA">
    <property type="protein sequence ID" value="nRc.2.0.1.t08854-RA"/>
    <property type="gene ID" value="nRc.2.0.1.g08854"/>
</dbReference>
<dbReference type="SUPFAM" id="SSF81324">
    <property type="entry name" value="Voltage-gated potassium channels"/>
    <property type="match status" value="2"/>
</dbReference>
<evidence type="ECO:0000313" key="12">
    <source>
        <dbReference type="Proteomes" id="UP000887565"/>
    </source>
</evidence>
<dbReference type="Pfam" id="PF07885">
    <property type="entry name" value="Ion_trans_2"/>
    <property type="match status" value="2"/>
</dbReference>
<dbReference type="Gene3D" id="1.10.287.70">
    <property type="match status" value="1"/>
</dbReference>
<dbReference type="GO" id="GO:0015271">
    <property type="term" value="F:outward rectifier potassium channel activity"/>
    <property type="evidence" value="ECO:0007669"/>
    <property type="project" value="TreeGrafter"/>
</dbReference>
<evidence type="ECO:0000259" key="11">
    <source>
        <dbReference type="Pfam" id="PF07885"/>
    </source>
</evidence>
<feature type="transmembrane region" description="Helical" evidence="10">
    <location>
        <begin position="249"/>
        <end position="270"/>
    </location>
</feature>
<dbReference type="PRINTS" id="PR01333">
    <property type="entry name" value="2POREKCHANEL"/>
</dbReference>
<feature type="transmembrane region" description="Helical" evidence="10">
    <location>
        <begin position="147"/>
        <end position="172"/>
    </location>
</feature>
<dbReference type="InterPro" id="IPR013099">
    <property type="entry name" value="K_chnl_dom"/>
</dbReference>
<feature type="transmembrane region" description="Helical" evidence="10">
    <location>
        <begin position="435"/>
        <end position="456"/>
    </location>
</feature>
<evidence type="ECO:0000256" key="6">
    <source>
        <dbReference type="ARBA" id="ARBA00023136"/>
    </source>
</evidence>
<keyword evidence="2 8" id="KW-0813">Transport</keyword>
<feature type="transmembrane region" description="Helical" evidence="10">
    <location>
        <begin position="377"/>
        <end position="398"/>
    </location>
</feature>
<dbReference type="GO" id="GO:0005886">
    <property type="term" value="C:plasma membrane"/>
    <property type="evidence" value="ECO:0007669"/>
    <property type="project" value="TreeGrafter"/>
</dbReference>
<feature type="region of interest" description="Disordered" evidence="9">
    <location>
        <begin position="39"/>
        <end position="58"/>
    </location>
</feature>
<evidence type="ECO:0000256" key="5">
    <source>
        <dbReference type="ARBA" id="ARBA00023065"/>
    </source>
</evidence>
<evidence type="ECO:0000256" key="7">
    <source>
        <dbReference type="ARBA" id="ARBA00023303"/>
    </source>
</evidence>
<dbReference type="GO" id="GO:0030322">
    <property type="term" value="P:stabilization of membrane potential"/>
    <property type="evidence" value="ECO:0007669"/>
    <property type="project" value="TreeGrafter"/>
</dbReference>
<dbReference type="AlphaFoldDB" id="A0A915I654"/>
<sequence length="732" mass="82455">MAYPCRKAKFLKLKNCSHYTGKKMMTTQLCKIYEPATKDIPHQSTGQKDGQWRKVPRSPKACWHSQRKSSWSRVIDLSDAGSMINPATTSQWADLGNLGRNEDGSSSPLPSPHSTTNMFYYNSLRNTNKSTLIRRRKYKAVLFFKKLLTFFISRVGLFVFMIGYTMTGALIFQAIEAPFEKEVMDHVTESRRKLVDFSWTLLYNNQTLGFDFNHNLILKKTYFYKDKLMTYIRQGYNLRDVRMAKKTQWTTAGAFLYSLTSISTVGYGNLVCRTYIGKAVTILYAVIGIPLMLLFLAMTGNSLGLATKYAYRAYMRFRVRFSAWNRKRKRGRISLMLSRIIRERIFYAAAMYGVQGPLPVGVDPELYLDSQAKIGDVVVPIYLSMLIMVSYLMAGALLFSVWEDWEFLDSFYFCFVSLALIGFGDLLPTAAEEKMIMCSCYLLFGMALIAMCFQLGQEDVVKNLTVLFYKLISYVKSNGRMVNRGGIIDTKSTPSTDSMCDINSLYDQQQPVVLEGAPLLRKTTACSLNSRMSTGDKVSLSTARRTRSLKRTMTAMLVNVDGTHIRHAAPSPASRRIDGRSSLYDQQQPVILDGTPLLRKTTVCSLNSPMSSSDKVSLAARRTRSLKRMMTAVLVNLDSNHIRHAASSSATRRINGGGSTATTPIFVKNLSRQRTTMATRILAAASPSPPLTASSSVKLPRHCIIRKFATYDSCNNSNETLKDDVQMSKKQK</sequence>
<evidence type="ECO:0000313" key="13">
    <source>
        <dbReference type="WBParaSite" id="nRc.2.0.1.t08854-RA"/>
    </source>
</evidence>
<feature type="transmembrane region" description="Helical" evidence="10">
    <location>
        <begin position="410"/>
        <end position="428"/>
    </location>
</feature>
<keyword evidence="4 10" id="KW-1133">Transmembrane helix</keyword>
<organism evidence="12 13">
    <name type="scientific">Romanomermis culicivorax</name>
    <name type="common">Nematode worm</name>
    <dbReference type="NCBI Taxonomy" id="13658"/>
    <lineage>
        <taxon>Eukaryota</taxon>
        <taxon>Metazoa</taxon>
        <taxon>Ecdysozoa</taxon>
        <taxon>Nematoda</taxon>
        <taxon>Enoplea</taxon>
        <taxon>Dorylaimia</taxon>
        <taxon>Mermithida</taxon>
        <taxon>Mermithoidea</taxon>
        <taxon>Mermithidae</taxon>
        <taxon>Romanomermis</taxon>
    </lineage>
</organism>
<keyword evidence="3 8" id="KW-0812">Transmembrane</keyword>